<dbReference type="SUPFAM" id="SSF81321">
    <property type="entry name" value="Family A G protein-coupled receptor-like"/>
    <property type="match status" value="1"/>
</dbReference>
<evidence type="ECO:0000313" key="8">
    <source>
        <dbReference type="EMBL" id="CAB9500471.1"/>
    </source>
</evidence>
<sequence length="422" mass="48378">MGFTEDPYHLPPDKFPLYTWELNETSTRWDYLRASPDESTRRIHWTIWSILLFFVSGIIFLVFFSVILSPIRRNSFNLYLVYLMVPDLVFSFGCMIMCILNATKGDYWSIPMCYAQSVIFIFGVAGNAWMNAVIAYKLYEMLSFSQDFRRFKPPTRKQVTQQALAVYAYALFVASWGVYDTDWWPHKSMIMNGNACVPVEYDTASTVFFWVVFTPAAIGLPMIYVCYVLFTVWRRGLMPPAGRRRTISIYFFRLAVVFALLWFPALFLLYMIGHVVPKWGGWSGGTWSHMQGAVSAIVSIMKPDIHQAVKDLRLNISRDVQEQAEQDTSDQLNRLPAITDAESTKSAQHESAFEPNATEEALGKKTGDEEGPVSLFGRTTTTSCIGNSTNDENVHQEQQVKDVDDDNRSCHSEQLVWDSEWE</sequence>
<keyword evidence="4 6" id="KW-0472">Membrane</keyword>
<organism evidence="8 9">
    <name type="scientific">Seminavis robusta</name>
    <dbReference type="NCBI Taxonomy" id="568900"/>
    <lineage>
        <taxon>Eukaryota</taxon>
        <taxon>Sar</taxon>
        <taxon>Stramenopiles</taxon>
        <taxon>Ochrophyta</taxon>
        <taxon>Bacillariophyta</taxon>
        <taxon>Bacillariophyceae</taxon>
        <taxon>Bacillariophycidae</taxon>
        <taxon>Naviculales</taxon>
        <taxon>Naviculaceae</taxon>
        <taxon>Seminavis</taxon>
    </lineage>
</organism>
<proteinExistence type="predicted"/>
<gene>
    <name evidence="8" type="ORF">SEMRO_84_G044940.1</name>
</gene>
<evidence type="ECO:0000256" key="2">
    <source>
        <dbReference type="ARBA" id="ARBA00022692"/>
    </source>
</evidence>
<dbReference type="Proteomes" id="UP001153069">
    <property type="component" value="Unassembled WGS sequence"/>
</dbReference>
<comment type="subcellular location">
    <subcellularLocation>
        <location evidence="1">Membrane</location>
    </subcellularLocation>
</comment>
<feature type="transmembrane region" description="Helical" evidence="6">
    <location>
        <begin position="159"/>
        <end position="179"/>
    </location>
</feature>
<evidence type="ECO:0000256" key="1">
    <source>
        <dbReference type="ARBA" id="ARBA00004370"/>
    </source>
</evidence>
<dbReference type="InterPro" id="IPR017452">
    <property type="entry name" value="GPCR_Rhodpsn_7TM"/>
</dbReference>
<dbReference type="CDD" id="cd00637">
    <property type="entry name" value="7tm_classA_rhodopsin-like"/>
    <property type="match status" value="1"/>
</dbReference>
<feature type="transmembrane region" description="Helical" evidence="6">
    <location>
        <begin position="250"/>
        <end position="273"/>
    </location>
</feature>
<dbReference type="GO" id="GO:0016020">
    <property type="term" value="C:membrane"/>
    <property type="evidence" value="ECO:0007669"/>
    <property type="project" value="UniProtKB-SubCell"/>
</dbReference>
<dbReference type="AlphaFoldDB" id="A0A9N8H4H3"/>
<keyword evidence="3 6" id="KW-1133">Transmembrane helix</keyword>
<feature type="transmembrane region" description="Helical" evidence="6">
    <location>
        <begin position="114"/>
        <end position="139"/>
    </location>
</feature>
<evidence type="ECO:0000256" key="3">
    <source>
        <dbReference type="ARBA" id="ARBA00022989"/>
    </source>
</evidence>
<keyword evidence="9" id="KW-1185">Reference proteome</keyword>
<feature type="domain" description="G-protein coupled receptors family 1 profile" evidence="7">
    <location>
        <begin position="58"/>
        <end position="271"/>
    </location>
</feature>
<keyword evidence="2 6" id="KW-0812">Transmembrane</keyword>
<evidence type="ECO:0000256" key="5">
    <source>
        <dbReference type="SAM" id="MobiDB-lite"/>
    </source>
</evidence>
<dbReference type="OrthoDB" id="48325at2759"/>
<feature type="compositionally biased region" description="Basic and acidic residues" evidence="5">
    <location>
        <begin position="392"/>
        <end position="411"/>
    </location>
</feature>
<evidence type="ECO:0000256" key="4">
    <source>
        <dbReference type="ARBA" id="ARBA00023136"/>
    </source>
</evidence>
<feature type="transmembrane region" description="Helical" evidence="6">
    <location>
        <begin position="80"/>
        <end position="102"/>
    </location>
</feature>
<evidence type="ECO:0000256" key="6">
    <source>
        <dbReference type="SAM" id="Phobius"/>
    </source>
</evidence>
<dbReference type="Gene3D" id="1.20.1070.10">
    <property type="entry name" value="Rhodopsin 7-helix transmembrane proteins"/>
    <property type="match status" value="1"/>
</dbReference>
<feature type="transmembrane region" description="Helical" evidence="6">
    <location>
        <begin position="45"/>
        <end position="68"/>
    </location>
</feature>
<feature type="transmembrane region" description="Helical" evidence="6">
    <location>
        <begin position="207"/>
        <end position="230"/>
    </location>
</feature>
<evidence type="ECO:0000313" key="9">
    <source>
        <dbReference type="Proteomes" id="UP001153069"/>
    </source>
</evidence>
<accession>A0A9N8H4H3</accession>
<feature type="region of interest" description="Disordered" evidence="5">
    <location>
        <begin position="343"/>
        <end position="422"/>
    </location>
</feature>
<name>A0A9N8H4H3_9STRA</name>
<feature type="compositionally biased region" description="Polar residues" evidence="5">
    <location>
        <begin position="377"/>
        <end position="391"/>
    </location>
</feature>
<comment type="caution">
    <text evidence="8">The sequence shown here is derived from an EMBL/GenBank/DDBJ whole genome shotgun (WGS) entry which is preliminary data.</text>
</comment>
<dbReference type="PROSITE" id="PS50262">
    <property type="entry name" value="G_PROTEIN_RECEP_F1_2"/>
    <property type="match status" value="1"/>
</dbReference>
<reference evidence="8" key="1">
    <citation type="submission" date="2020-06" db="EMBL/GenBank/DDBJ databases">
        <authorList>
            <consortium name="Plant Systems Biology data submission"/>
        </authorList>
    </citation>
    <scope>NUCLEOTIDE SEQUENCE</scope>
    <source>
        <strain evidence="8">D6</strain>
    </source>
</reference>
<evidence type="ECO:0000259" key="7">
    <source>
        <dbReference type="PROSITE" id="PS50262"/>
    </source>
</evidence>
<protein>
    <recommendedName>
        <fullName evidence="7">G-protein coupled receptors family 1 profile domain-containing protein</fullName>
    </recommendedName>
</protein>
<dbReference type="EMBL" id="CAICTM010000083">
    <property type="protein sequence ID" value="CAB9500471.1"/>
    <property type="molecule type" value="Genomic_DNA"/>
</dbReference>